<proteinExistence type="predicted"/>
<name>A0ABS3L702_9ENTE</name>
<keyword evidence="2" id="KW-1185">Reference proteome</keyword>
<dbReference type="Proteomes" id="UP000664601">
    <property type="component" value="Unassembled WGS sequence"/>
</dbReference>
<accession>A0ABS3L702</accession>
<dbReference type="RefSeq" id="WP_207672347.1">
    <property type="nucleotide sequence ID" value="NZ_JAFREM010000007.1"/>
</dbReference>
<sequence length="252" mass="29474">MCKTDEINVFVDLNEWSSQWEMLLKQSQPYYPQDIPLAVSTVLPLPERNETLTFYKGGSCHKRMKTLSTLLHEEEILMMYNYSLTTQVIQRSNCFMKQKLPLLHPTYVLFPLDAPHHSTWLNPLNIIDVWENEGRTYVKMATGPGLIVKLSKRTIMKYAANALLIWACFTRDLPLLGKNLCTRPLDVLPVPDTKFMEQLSKHVLLQAFPIDIHQFRHILLLESIRHEFMNERFAIDWDGLTFRQLTEEIAKL</sequence>
<evidence type="ECO:0000313" key="1">
    <source>
        <dbReference type="EMBL" id="MBO1305402.1"/>
    </source>
</evidence>
<comment type="caution">
    <text evidence="1">The sequence shown here is derived from an EMBL/GenBank/DDBJ whole genome shotgun (WGS) entry which is preliminary data.</text>
</comment>
<reference evidence="1 2" key="1">
    <citation type="submission" date="2021-03" db="EMBL/GenBank/DDBJ databases">
        <title>Enterococcal diversity collection.</title>
        <authorList>
            <person name="Gilmore M.S."/>
            <person name="Schwartzman J."/>
            <person name="Van Tyne D."/>
            <person name="Martin M."/>
            <person name="Earl A.M."/>
            <person name="Manson A.L."/>
            <person name="Straub T."/>
            <person name="Salamzade R."/>
            <person name="Saavedra J."/>
            <person name="Lebreton F."/>
            <person name="Prichula J."/>
            <person name="Schaufler K."/>
            <person name="Gaca A."/>
            <person name="Sgardioli B."/>
            <person name="Wagenaar J."/>
            <person name="Strong T."/>
        </authorList>
    </citation>
    <scope>NUCLEOTIDE SEQUENCE [LARGE SCALE GENOMIC DNA]</scope>
    <source>
        <strain evidence="1 2">669A</strain>
    </source>
</reference>
<evidence type="ECO:0000313" key="2">
    <source>
        <dbReference type="Proteomes" id="UP000664601"/>
    </source>
</evidence>
<gene>
    <name evidence="1" type="ORF">JZO70_04480</name>
</gene>
<protein>
    <submittedName>
        <fullName evidence="1">Uncharacterized protein</fullName>
    </submittedName>
</protein>
<dbReference type="EMBL" id="JAFREM010000007">
    <property type="protein sequence ID" value="MBO1305402.1"/>
    <property type="molecule type" value="Genomic_DNA"/>
</dbReference>
<organism evidence="1 2">
    <name type="scientific">Candidatus Enterococcus moelleringii</name>
    <dbReference type="NCBI Taxonomy" id="2815325"/>
    <lineage>
        <taxon>Bacteria</taxon>
        <taxon>Bacillati</taxon>
        <taxon>Bacillota</taxon>
        <taxon>Bacilli</taxon>
        <taxon>Lactobacillales</taxon>
        <taxon>Enterococcaceae</taxon>
        <taxon>Enterococcus</taxon>
    </lineage>
</organism>